<dbReference type="EC" id="2.4.99.17" evidence="10 13"/>
<keyword evidence="15" id="KW-1185">Reference proteome</keyword>
<comment type="pathway">
    <text evidence="2 13">tRNA modification; tRNA-queuosine biosynthesis.</text>
</comment>
<comment type="function">
    <text evidence="13">Transfers and isomerizes the ribose moiety from AdoMet to the 7-aminomethyl group of 7-deazaguanine (preQ1-tRNA) to give epoxyqueuosine (oQ-tRNA).</text>
</comment>
<dbReference type="GO" id="GO:0051075">
    <property type="term" value="F:S-adenosylmethionine:tRNA ribosyltransferase-isomerase activity"/>
    <property type="evidence" value="ECO:0007669"/>
    <property type="project" value="UniProtKB-EC"/>
</dbReference>
<dbReference type="UniPathway" id="UPA00392"/>
<dbReference type="Proteomes" id="UP000502136">
    <property type="component" value="Chromosome"/>
</dbReference>
<name>A0A6H2GZU8_9BACL</name>
<dbReference type="EMBL" id="CP051428">
    <property type="protein sequence ID" value="QJC52869.1"/>
    <property type="molecule type" value="Genomic_DNA"/>
</dbReference>
<evidence type="ECO:0000256" key="9">
    <source>
        <dbReference type="ARBA" id="ARBA00061210"/>
    </source>
</evidence>
<gene>
    <name evidence="13 14" type="primary">queA</name>
    <name evidence="14" type="ORF">HGI30_15720</name>
</gene>
<dbReference type="Pfam" id="PF02547">
    <property type="entry name" value="Queuosine_synth"/>
    <property type="match status" value="1"/>
</dbReference>
<evidence type="ECO:0000256" key="11">
    <source>
        <dbReference type="ARBA" id="ARBA00069325"/>
    </source>
</evidence>
<sequence>MNVEDYDFHLPEHLIAQTPLAERTASRLLTLDKQTGELGHHSFRDLKDYLRPGDTLVVNDTRVIPARLLGIKEDTGAKAELLLLKPLHGDTWETLAKPGKKLRTGAVIAFGEGADGQPLLRAVVEEEGEMGGRTVRFLYEGIFPELLDRLGEMPLPPYIKERLDDRERYQTVYSRQAGSAAAPTAGLHFSQDFLEELQQSGVEVAPLTLHVGLGTFRPISADTIEEHVMHSEYYELSEETAARLRRTRERGGRIVAVGTTSARTLETAAQRFPDGLQACSGWTDIFIYPGYAFKAVDALLTNFHLPKSTLVMLVSALAGRENVLAAYEAAVREQYRFFSFGDAMFIY</sequence>
<dbReference type="Gene3D" id="3.40.1780.10">
    <property type="entry name" value="QueA-like"/>
    <property type="match status" value="1"/>
</dbReference>
<dbReference type="HAMAP" id="MF_00113">
    <property type="entry name" value="QueA"/>
    <property type="match status" value="1"/>
</dbReference>
<evidence type="ECO:0000256" key="4">
    <source>
        <dbReference type="ARBA" id="ARBA00022490"/>
    </source>
</evidence>
<accession>A0A6H2GZU8</accession>
<evidence type="ECO:0000256" key="6">
    <source>
        <dbReference type="ARBA" id="ARBA00022691"/>
    </source>
</evidence>
<comment type="subunit">
    <text evidence="3 13">Monomer.</text>
</comment>
<dbReference type="GO" id="GO:0008616">
    <property type="term" value="P:tRNA queuosine(34) biosynthetic process"/>
    <property type="evidence" value="ECO:0007669"/>
    <property type="project" value="UniProtKB-UniRule"/>
</dbReference>
<evidence type="ECO:0000256" key="10">
    <source>
        <dbReference type="ARBA" id="ARBA00066503"/>
    </source>
</evidence>
<proteinExistence type="inferred from homology"/>
<evidence type="ECO:0000256" key="13">
    <source>
        <dbReference type="HAMAP-Rule" id="MF_00113"/>
    </source>
</evidence>
<comment type="catalytic activity">
    <reaction evidence="8 13">
        <text>7-aminomethyl-7-carbaguanosine(34) in tRNA + S-adenosyl-L-methionine = epoxyqueuosine(34) in tRNA + adenine + L-methionine + 2 H(+)</text>
        <dbReference type="Rhea" id="RHEA:32155"/>
        <dbReference type="Rhea" id="RHEA-COMP:10342"/>
        <dbReference type="Rhea" id="RHEA-COMP:18582"/>
        <dbReference type="ChEBI" id="CHEBI:15378"/>
        <dbReference type="ChEBI" id="CHEBI:16708"/>
        <dbReference type="ChEBI" id="CHEBI:57844"/>
        <dbReference type="ChEBI" id="CHEBI:59789"/>
        <dbReference type="ChEBI" id="CHEBI:82833"/>
        <dbReference type="ChEBI" id="CHEBI:194443"/>
        <dbReference type="EC" id="2.4.99.17"/>
    </reaction>
</comment>
<keyword evidence="7 13" id="KW-0671">Queuosine biosynthesis</keyword>
<dbReference type="GO" id="GO:0005737">
    <property type="term" value="C:cytoplasm"/>
    <property type="evidence" value="ECO:0007669"/>
    <property type="project" value="UniProtKB-SubCell"/>
</dbReference>
<keyword evidence="14" id="KW-0413">Isomerase</keyword>
<evidence type="ECO:0000313" key="15">
    <source>
        <dbReference type="Proteomes" id="UP000502136"/>
    </source>
</evidence>
<dbReference type="NCBIfam" id="NF001140">
    <property type="entry name" value="PRK00147.1"/>
    <property type="match status" value="1"/>
</dbReference>
<dbReference type="InterPro" id="IPR042119">
    <property type="entry name" value="QueA_dom2"/>
</dbReference>
<dbReference type="InterPro" id="IPR003699">
    <property type="entry name" value="QueA"/>
</dbReference>
<dbReference type="Gene3D" id="2.40.10.240">
    <property type="entry name" value="QueA-like"/>
    <property type="match status" value="1"/>
</dbReference>
<dbReference type="PANTHER" id="PTHR30307:SF0">
    <property type="entry name" value="S-ADENOSYLMETHIONINE:TRNA RIBOSYLTRANSFERASE-ISOMERASE"/>
    <property type="match status" value="1"/>
</dbReference>
<keyword evidence="6 13" id="KW-0949">S-adenosyl-L-methionine</keyword>
<evidence type="ECO:0000256" key="8">
    <source>
        <dbReference type="ARBA" id="ARBA00052751"/>
    </source>
</evidence>
<organism evidence="14 15">
    <name type="scientific">Paenibacillus albicereus</name>
    <dbReference type="NCBI Taxonomy" id="2726185"/>
    <lineage>
        <taxon>Bacteria</taxon>
        <taxon>Bacillati</taxon>
        <taxon>Bacillota</taxon>
        <taxon>Bacilli</taxon>
        <taxon>Bacillales</taxon>
        <taxon>Paenibacillaceae</taxon>
        <taxon>Paenibacillus</taxon>
    </lineage>
</organism>
<protein>
    <recommendedName>
        <fullName evidence="11 13">S-adenosylmethionine:tRNA ribosyltransferase-isomerase</fullName>
        <ecNumber evidence="10 13">2.4.99.17</ecNumber>
    </recommendedName>
    <alternativeName>
        <fullName evidence="12 13">Queuosine biosynthesis protein QueA</fullName>
    </alternativeName>
</protein>
<dbReference type="KEGG" id="palr:HGI30_15720"/>
<keyword evidence="14" id="KW-0328">Glycosyltransferase</keyword>
<evidence type="ECO:0000313" key="14">
    <source>
        <dbReference type="EMBL" id="QJC52869.1"/>
    </source>
</evidence>
<dbReference type="FunFam" id="2.40.10.240:FF:000002">
    <property type="entry name" value="S-adenosylmethionine:tRNA ribosyltransferase-isomerase"/>
    <property type="match status" value="1"/>
</dbReference>
<dbReference type="PANTHER" id="PTHR30307">
    <property type="entry name" value="S-ADENOSYLMETHIONINE:TRNA RIBOSYLTRANSFERASE-ISOMERASE"/>
    <property type="match status" value="1"/>
</dbReference>
<evidence type="ECO:0000256" key="5">
    <source>
        <dbReference type="ARBA" id="ARBA00022679"/>
    </source>
</evidence>
<comment type="similarity">
    <text evidence="9 13">Belongs to the QueA family.</text>
</comment>
<dbReference type="AlphaFoldDB" id="A0A6H2GZU8"/>
<evidence type="ECO:0000256" key="1">
    <source>
        <dbReference type="ARBA" id="ARBA00004496"/>
    </source>
</evidence>
<dbReference type="FunFam" id="3.40.1780.10:FF:000001">
    <property type="entry name" value="S-adenosylmethionine:tRNA ribosyltransferase-isomerase"/>
    <property type="match status" value="1"/>
</dbReference>
<reference evidence="14 15" key="1">
    <citation type="submission" date="2020-04" db="EMBL/GenBank/DDBJ databases">
        <title>Novel Paenibacillus strain UniB2 isolated from commercial digestive syrup.</title>
        <authorList>
            <person name="Thorat V."/>
            <person name="Kirdat K."/>
            <person name="Tiwarekar B."/>
            <person name="Yadav A."/>
        </authorList>
    </citation>
    <scope>NUCLEOTIDE SEQUENCE [LARGE SCALE GENOMIC DNA]</scope>
    <source>
        <strain evidence="14 15">UniB2</strain>
    </source>
</reference>
<evidence type="ECO:0000256" key="2">
    <source>
        <dbReference type="ARBA" id="ARBA00004691"/>
    </source>
</evidence>
<keyword evidence="5 13" id="KW-0808">Transferase</keyword>
<dbReference type="InterPro" id="IPR042118">
    <property type="entry name" value="QueA_dom1"/>
</dbReference>
<evidence type="ECO:0000256" key="7">
    <source>
        <dbReference type="ARBA" id="ARBA00022785"/>
    </source>
</evidence>
<dbReference type="NCBIfam" id="TIGR00113">
    <property type="entry name" value="queA"/>
    <property type="match status" value="1"/>
</dbReference>
<evidence type="ECO:0000256" key="3">
    <source>
        <dbReference type="ARBA" id="ARBA00011245"/>
    </source>
</evidence>
<evidence type="ECO:0000256" key="12">
    <source>
        <dbReference type="ARBA" id="ARBA00076160"/>
    </source>
</evidence>
<keyword evidence="4 13" id="KW-0963">Cytoplasm</keyword>
<comment type="subcellular location">
    <subcellularLocation>
        <location evidence="1 13">Cytoplasm</location>
    </subcellularLocation>
</comment>
<dbReference type="InterPro" id="IPR036100">
    <property type="entry name" value="QueA_sf"/>
</dbReference>
<dbReference type="SUPFAM" id="SSF111337">
    <property type="entry name" value="QueA-like"/>
    <property type="match status" value="1"/>
</dbReference>
<dbReference type="RefSeq" id="WP_168908420.1">
    <property type="nucleotide sequence ID" value="NZ_CP051428.1"/>
</dbReference>